<dbReference type="GO" id="GO:0016491">
    <property type="term" value="F:oxidoreductase activity"/>
    <property type="evidence" value="ECO:0007669"/>
    <property type="project" value="UniProtKB-KW"/>
</dbReference>
<protein>
    <submittedName>
        <fullName evidence="3">Unnamed protein product</fullName>
    </submittedName>
</protein>
<dbReference type="PANTHER" id="PTHR24320:SF148">
    <property type="entry name" value="NAD(P)-BINDING ROSSMANN-FOLD SUPERFAMILY PROTEIN"/>
    <property type="match status" value="1"/>
</dbReference>
<dbReference type="Gene3D" id="3.40.50.720">
    <property type="entry name" value="NAD(P)-binding Rossmann-like Domain"/>
    <property type="match status" value="1"/>
</dbReference>
<dbReference type="InterPro" id="IPR036291">
    <property type="entry name" value="NAD(P)-bd_dom_sf"/>
</dbReference>
<name>A0A9W6U5A3_9STRA</name>
<dbReference type="OrthoDB" id="157221at2759"/>
<comment type="caution">
    <text evidence="3">The sequence shown here is derived from an EMBL/GenBank/DDBJ whole genome shotgun (WGS) entry which is preliminary data.</text>
</comment>
<sequence>MTRANVTEVYPNCKIKFRAHVVLACRNAERGREAEIKLRETLASDPNAGSVEYMQVDVSDLSSVKKFAEEFKKTHDRLDLHINNAGVMGEAYSKTVDGYERRTTWVTSP</sequence>
<dbReference type="AlphaFoldDB" id="A0A9W6U5A3"/>
<keyword evidence="4" id="KW-1185">Reference proteome</keyword>
<keyword evidence="2" id="KW-0560">Oxidoreductase</keyword>
<proteinExistence type="inferred from homology"/>
<comment type="similarity">
    <text evidence="1">Belongs to the short-chain dehydrogenases/reductases (SDR) family.</text>
</comment>
<dbReference type="SUPFAM" id="SSF51735">
    <property type="entry name" value="NAD(P)-binding Rossmann-fold domains"/>
    <property type="match status" value="1"/>
</dbReference>
<evidence type="ECO:0000256" key="1">
    <source>
        <dbReference type="ARBA" id="ARBA00006484"/>
    </source>
</evidence>
<evidence type="ECO:0000256" key="2">
    <source>
        <dbReference type="ARBA" id="ARBA00023002"/>
    </source>
</evidence>
<dbReference type="Proteomes" id="UP001165083">
    <property type="component" value="Unassembled WGS sequence"/>
</dbReference>
<reference evidence="3" key="1">
    <citation type="submission" date="2023-04" db="EMBL/GenBank/DDBJ databases">
        <title>Phytophthora lilii NBRC 32176.</title>
        <authorList>
            <person name="Ichikawa N."/>
            <person name="Sato H."/>
            <person name="Tonouchi N."/>
        </authorList>
    </citation>
    <scope>NUCLEOTIDE SEQUENCE</scope>
    <source>
        <strain evidence="3">NBRC 32176</strain>
    </source>
</reference>
<gene>
    <name evidence="3" type="ORF">Plil01_001100300</name>
</gene>
<evidence type="ECO:0000313" key="4">
    <source>
        <dbReference type="Proteomes" id="UP001165083"/>
    </source>
</evidence>
<dbReference type="InterPro" id="IPR002347">
    <property type="entry name" value="SDR_fam"/>
</dbReference>
<accession>A0A9W6U5A3</accession>
<evidence type="ECO:0000313" key="3">
    <source>
        <dbReference type="EMBL" id="GMF26461.1"/>
    </source>
</evidence>
<organism evidence="3 4">
    <name type="scientific">Phytophthora lilii</name>
    <dbReference type="NCBI Taxonomy" id="2077276"/>
    <lineage>
        <taxon>Eukaryota</taxon>
        <taxon>Sar</taxon>
        <taxon>Stramenopiles</taxon>
        <taxon>Oomycota</taxon>
        <taxon>Peronosporomycetes</taxon>
        <taxon>Peronosporales</taxon>
        <taxon>Peronosporaceae</taxon>
        <taxon>Phytophthora</taxon>
    </lineage>
</organism>
<dbReference type="PANTHER" id="PTHR24320">
    <property type="entry name" value="RETINOL DEHYDROGENASE"/>
    <property type="match status" value="1"/>
</dbReference>
<dbReference type="Pfam" id="PF00106">
    <property type="entry name" value="adh_short"/>
    <property type="match status" value="1"/>
</dbReference>
<dbReference type="EMBL" id="BSXW01000606">
    <property type="protein sequence ID" value="GMF26461.1"/>
    <property type="molecule type" value="Genomic_DNA"/>
</dbReference>